<comment type="subcellular location">
    <subcellularLocation>
        <location evidence="1">Endoplasmic reticulum membrane</location>
        <topology evidence="1">Single-pass type I membrane protein</topology>
    </subcellularLocation>
</comment>
<dbReference type="InterPro" id="IPR029068">
    <property type="entry name" value="Glyas_Bleomycin-R_OHBP_Dase"/>
</dbReference>
<dbReference type="InterPro" id="IPR011047">
    <property type="entry name" value="Quinoprotein_ADH-like_sf"/>
</dbReference>
<evidence type="ECO:0000256" key="6">
    <source>
        <dbReference type="ARBA" id="ARBA00022729"/>
    </source>
</evidence>
<dbReference type="PROSITE" id="PS51819">
    <property type="entry name" value="VOC"/>
    <property type="match status" value="1"/>
</dbReference>
<keyword evidence="7" id="KW-0256">Endoplasmic reticulum</keyword>
<evidence type="ECO:0000313" key="15">
    <source>
        <dbReference type="Proteomes" id="UP001629113"/>
    </source>
</evidence>
<dbReference type="Gene3D" id="3.10.180.10">
    <property type="entry name" value="2,3-Dihydroxybiphenyl 1,2-Dioxygenase, domain 1"/>
    <property type="match status" value="1"/>
</dbReference>
<reference evidence="14 15" key="1">
    <citation type="submission" date="2024-06" db="EMBL/GenBank/DDBJ databases">
        <title>Complete genome of Phlyctema vagabunda strain 19-DSS-EL-015.</title>
        <authorList>
            <person name="Fiorenzani C."/>
        </authorList>
    </citation>
    <scope>NUCLEOTIDE SEQUENCE [LARGE SCALE GENOMIC DNA]</scope>
    <source>
        <strain evidence="14 15">19-DSS-EL-015</strain>
    </source>
</reference>
<evidence type="ECO:0000256" key="8">
    <source>
        <dbReference type="ARBA" id="ARBA00022989"/>
    </source>
</evidence>
<evidence type="ECO:0000313" key="14">
    <source>
        <dbReference type="EMBL" id="KAL3418839.1"/>
    </source>
</evidence>
<keyword evidence="9 11" id="KW-0472">Membrane</keyword>
<comment type="similarity">
    <text evidence="2">Belongs to the EMC1 family.</text>
</comment>
<keyword evidence="10" id="KW-0325">Glycoprotein</keyword>
<protein>
    <recommendedName>
        <fullName evidence="4">ER membrane protein complex subunit 1</fullName>
    </recommendedName>
</protein>
<evidence type="ECO:0000256" key="4">
    <source>
        <dbReference type="ARBA" id="ARBA00020824"/>
    </source>
</evidence>
<proteinExistence type="inferred from homology"/>
<dbReference type="InterPro" id="IPR011678">
    <property type="entry name" value="EMC1_C"/>
</dbReference>
<dbReference type="Pfam" id="PF07774">
    <property type="entry name" value="EMC1_C"/>
    <property type="match status" value="1"/>
</dbReference>
<feature type="transmembrane region" description="Helical" evidence="11">
    <location>
        <begin position="943"/>
        <end position="967"/>
    </location>
</feature>
<evidence type="ECO:0000256" key="5">
    <source>
        <dbReference type="ARBA" id="ARBA00022692"/>
    </source>
</evidence>
<keyword evidence="6 12" id="KW-0732">Signal</keyword>
<sequence length="1184" mass="127953">MLLPQSLLLLALSIFSSTTNAIFADEAGVIDYHLQLLGVPKQDATFFYRPRKDDRASLLYSLSDLGILGAVTPSTGALLWRQVLDTSANNASSGFLRGVEGEGTVVSGLGSSVSAWDATNGRSKWTQTYGGIIQDLEVLETAAGAKEGKDILALYADAEKGILRRLEARSGGIKWEYTEETSDLPLQVSTNLQEIFLVSLHGARGGYNLKVTALDPLTGKKVDEYTLSSKADIHGPEDILLVGANSAAPVVAWTDKAFKEIKVNILGKKAVHTLALKEADGELVKVTLHAPHLTQSLPHFLVYSESTTSNRADVYHIDLKSYAINKAYELPTLRGKGAVSTSSQDANVYFTRITAEEVIIVSSQSHGILGRSPVKVTKDHGSYVHAASEVVARSADVYSVRFAAVTSNDEWVLSVNGAEGWTRVEGLSGAVAADWAELPGEERLAQTLEEEARVNPLTAYVHRVTRHVTELEHLPQYLIDLPKRFLSTLIPGDSTSSDELVRDNFGFNKLVIVATQRGRIYALNAGKQGKVVWTAKAYDVPAGQKWDVKGLWVENKKGLVTVRGASGEYIILRTLTGEVLEKTSPGAWPPTTSTAVVDSASGKWAIPIGVNGDPGNVPVAWAPKDNLVVQGDSGEVRGLKFLADGENSVPVVAWTFQPIGQKIIEIVARPHHDPVASIGRVLGDRTVLYKYLNPNNILVTAASETAAAVSFYLLDSVSGDILYSTTHTGVDTSKSITSTLTENWFAYSLFSDAVPDTVEKLPLSKGYQLVISELYESDIPNDRGPLGASANTSSLEPSDIVNAEPALPYVISQTFLIPAAISHMSVTQTKQGITSRQLLCTLASTNAIIGIPKHVIDPRRPVGRDPTPLEQEEGLFRYQPFIDFDPKMVITHKLDVLGTKKVITSPALLESTSLLFAYGIDIFGTRVTPSAAFDILGKGFNKLSLIGTVVALAVGVVLIAPMSLANIKLWFKSLNTKISSIAALAIVNFNWVHKAICRTSVTSTASPHPHKSQTRQEMTSLLRHTNLNLPVQAASRSKVLLARAMSTSSTPPQPAAGITSLDHLVLTVASIPRTQSWYATNLGMKAESFVAPSSPTVTRHSLRFGAQKINLHELGKEFEPKAQSVKSGSADLCFLTDDRVEEVRERLLGNQVALEEQGDVVERTGARGKIRSVYCRDPDGNLIE</sequence>
<comment type="subunit">
    <text evidence="3">Component of the ER membrane protein complex (EMC).</text>
</comment>
<name>A0ABR4P698_9HELO</name>
<dbReference type="Pfam" id="PF25293">
    <property type="entry name" value="Beta-prop_EMC1_N"/>
    <property type="match status" value="1"/>
</dbReference>
<evidence type="ECO:0000256" key="11">
    <source>
        <dbReference type="SAM" id="Phobius"/>
    </source>
</evidence>
<comment type="caution">
    <text evidence="14">The sequence shown here is derived from an EMBL/GenBank/DDBJ whole genome shotgun (WGS) entry which is preliminary data.</text>
</comment>
<evidence type="ECO:0000256" key="12">
    <source>
        <dbReference type="SAM" id="SignalP"/>
    </source>
</evidence>
<dbReference type="SUPFAM" id="SSF54593">
    <property type="entry name" value="Glyoxalase/Bleomycin resistance protein/Dihydroxybiphenyl dioxygenase"/>
    <property type="match status" value="1"/>
</dbReference>
<evidence type="ECO:0000256" key="10">
    <source>
        <dbReference type="ARBA" id="ARBA00023180"/>
    </source>
</evidence>
<evidence type="ECO:0000256" key="2">
    <source>
        <dbReference type="ARBA" id="ARBA00007904"/>
    </source>
</evidence>
<accession>A0ABR4P698</accession>
<dbReference type="SUPFAM" id="SSF50998">
    <property type="entry name" value="Quinoprotein alcohol dehydrogenase-like"/>
    <property type="match status" value="1"/>
</dbReference>
<keyword evidence="8 11" id="KW-1133">Transmembrane helix</keyword>
<evidence type="ECO:0000256" key="9">
    <source>
        <dbReference type="ARBA" id="ARBA00023136"/>
    </source>
</evidence>
<dbReference type="InterPro" id="IPR037523">
    <property type="entry name" value="VOC_core"/>
</dbReference>
<evidence type="ECO:0000256" key="7">
    <source>
        <dbReference type="ARBA" id="ARBA00022824"/>
    </source>
</evidence>
<dbReference type="PANTHER" id="PTHR21573">
    <property type="entry name" value="ER MEMBRANE PROTEIN COMPLEX SUBUNIT 1"/>
    <property type="match status" value="1"/>
</dbReference>
<evidence type="ECO:0000259" key="13">
    <source>
        <dbReference type="PROSITE" id="PS51819"/>
    </source>
</evidence>
<evidence type="ECO:0000256" key="3">
    <source>
        <dbReference type="ARBA" id="ARBA00011276"/>
    </source>
</evidence>
<dbReference type="CDD" id="cd07253">
    <property type="entry name" value="GLOD5"/>
    <property type="match status" value="1"/>
</dbReference>
<dbReference type="InterPro" id="IPR058545">
    <property type="entry name" value="Beta-prop_EMC1_1st"/>
</dbReference>
<dbReference type="InterPro" id="IPR015943">
    <property type="entry name" value="WD40/YVTN_repeat-like_dom_sf"/>
</dbReference>
<keyword evidence="15" id="KW-1185">Reference proteome</keyword>
<feature type="signal peptide" evidence="12">
    <location>
        <begin position="1"/>
        <end position="21"/>
    </location>
</feature>
<feature type="domain" description="VOC" evidence="13">
    <location>
        <begin position="1060"/>
        <end position="1184"/>
    </location>
</feature>
<dbReference type="PANTHER" id="PTHR21573:SF0">
    <property type="entry name" value="ER MEMBRANE PROTEIN COMPLEX SUBUNIT 1"/>
    <property type="match status" value="1"/>
</dbReference>
<dbReference type="EMBL" id="JBFCZG010000008">
    <property type="protein sequence ID" value="KAL3418839.1"/>
    <property type="molecule type" value="Genomic_DNA"/>
</dbReference>
<organism evidence="14 15">
    <name type="scientific">Phlyctema vagabunda</name>
    <dbReference type="NCBI Taxonomy" id="108571"/>
    <lineage>
        <taxon>Eukaryota</taxon>
        <taxon>Fungi</taxon>
        <taxon>Dikarya</taxon>
        <taxon>Ascomycota</taxon>
        <taxon>Pezizomycotina</taxon>
        <taxon>Leotiomycetes</taxon>
        <taxon>Helotiales</taxon>
        <taxon>Dermateaceae</taxon>
        <taxon>Phlyctema</taxon>
    </lineage>
</organism>
<dbReference type="InterPro" id="IPR026895">
    <property type="entry name" value="EMC1"/>
</dbReference>
<gene>
    <name evidence="14" type="ORF">PVAG01_09060</name>
</gene>
<dbReference type="Proteomes" id="UP001629113">
    <property type="component" value="Unassembled WGS sequence"/>
</dbReference>
<feature type="chain" id="PRO_5046147492" description="ER membrane protein complex subunit 1" evidence="12">
    <location>
        <begin position="22"/>
        <end position="1184"/>
    </location>
</feature>
<evidence type="ECO:0000256" key="1">
    <source>
        <dbReference type="ARBA" id="ARBA00004115"/>
    </source>
</evidence>
<dbReference type="Gene3D" id="2.130.10.10">
    <property type="entry name" value="YVTN repeat-like/Quinoprotein amine dehydrogenase"/>
    <property type="match status" value="1"/>
</dbReference>
<keyword evidence="5 11" id="KW-0812">Transmembrane</keyword>